<keyword evidence="3" id="KW-1185">Reference proteome</keyword>
<evidence type="ECO:0000313" key="2">
    <source>
        <dbReference type="EMBL" id="KAK1406450.1"/>
    </source>
</evidence>
<sequence>MGGEKTNEEDIMKKGTENTIVFKGGSENPNVEKETEQVLKHSEVEDIFKGDKTSEDKLIVENLIVEKDTLKRGPESQVVEKGTMDVDSVAKDTTKENAESTKNKFCFSDAPTFDLQIPDLTQSTQEGQENMIVEEETVGREMKNQEDTMKKGSENTMVFIGGPENPNVEKETEQVLKHNEVVDTIDVQRRETNLNNEKDEYIPPVKDIIICVEPVTTQENIHE</sequence>
<name>A0AAD8JRC1_TARER</name>
<dbReference type="EMBL" id="JAUHHV010000012">
    <property type="protein sequence ID" value="KAK1406450.1"/>
    <property type="molecule type" value="Genomic_DNA"/>
</dbReference>
<comment type="caution">
    <text evidence="2">The sequence shown here is derived from an EMBL/GenBank/DDBJ whole genome shotgun (WGS) entry which is preliminary data.</text>
</comment>
<proteinExistence type="predicted"/>
<accession>A0AAD8JRC1</accession>
<feature type="region of interest" description="Disordered" evidence="1">
    <location>
        <begin position="1"/>
        <end position="33"/>
    </location>
</feature>
<feature type="compositionally biased region" description="Basic and acidic residues" evidence="1">
    <location>
        <begin position="1"/>
        <end position="16"/>
    </location>
</feature>
<gene>
    <name evidence="2" type="ORF">QVD17_41748</name>
</gene>
<reference evidence="2" key="1">
    <citation type="journal article" date="2023" name="bioRxiv">
        <title>Improved chromosome-level genome assembly for marigold (Tagetes erecta).</title>
        <authorList>
            <person name="Jiang F."/>
            <person name="Yuan L."/>
            <person name="Wang S."/>
            <person name="Wang H."/>
            <person name="Xu D."/>
            <person name="Wang A."/>
            <person name="Fan W."/>
        </authorList>
    </citation>
    <scope>NUCLEOTIDE SEQUENCE</scope>
    <source>
        <strain evidence="2">WSJ</strain>
        <tissue evidence="2">Leaf</tissue>
    </source>
</reference>
<protein>
    <submittedName>
        <fullName evidence="2">Uncharacterized protein</fullName>
    </submittedName>
</protein>
<dbReference type="AlphaFoldDB" id="A0AAD8JRC1"/>
<organism evidence="2 3">
    <name type="scientific">Tagetes erecta</name>
    <name type="common">African marigold</name>
    <dbReference type="NCBI Taxonomy" id="13708"/>
    <lineage>
        <taxon>Eukaryota</taxon>
        <taxon>Viridiplantae</taxon>
        <taxon>Streptophyta</taxon>
        <taxon>Embryophyta</taxon>
        <taxon>Tracheophyta</taxon>
        <taxon>Spermatophyta</taxon>
        <taxon>Magnoliopsida</taxon>
        <taxon>eudicotyledons</taxon>
        <taxon>Gunneridae</taxon>
        <taxon>Pentapetalae</taxon>
        <taxon>asterids</taxon>
        <taxon>campanulids</taxon>
        <taxon>Asterales</taxon>
        <taxon>Asteraceae</taxon>
        <taxon>Asteroideae</taxon>
        <taxon>Heliantheae alliance</taxon>
        <taxon>Tageteae</taxon>
        <taxon>Tagetes</taxon>
    </lineage>
</organism>
<evidence type="ECO:0000313" key="3">
    <source>
        <dbReference type="Proteomes" id="UP001229421"/>
    </source>
</evidence>
<evidence type="ECO:0000256" key="1">
    <source>
        <dbReference type="SAM" id="MobiDB-lite"/>
    </source>
</evidence>
<dbReference type="Proteomes" id="UP001229421">
    <property type="component" value="Unassembled WGS sequence"/>
</dbReference>